<dbReference type="Proteomes" id="UP000008820">
    <property type="component" value="Chromosome 1"/>
</dbReference>
<name>A0A6I8TYU4_AEDAE</name>
<dbReference type="PANTHER" id="PTHR21112">
    <property type="entry name" value="CHEMOSENSORY PROTEIN A 29A-RELATED"/>
    <property type="match status" value="1"/>
</dbReference>
<dbReference type="Pfam" id="PF06477">
    <property type="entry name" value="DUF1091"/>
    <property type="match status" value="1"/>
</dbReference>
<accession>A0A6I8TYU4</accession>
<dbReference type="InterPro" id="IPR010512">
    <property type="entry name" value="DUF1091"/>
</dbReference>
<organism evidence="1 2">
    <name type="scientific">Aedes aegypti</name>
    <name type="common">Yellowfever mosquito</name>
    <name type="synonym">Culex aegypti</name>
    <dbReference type="NCBI Taxonomy" id="7159"/>
    <lineage>
        <taxon>Eukaryota</taxon>
        <taxon>Metazoa</taxon>
        <taxon>Ecdysozoa</taxon>
        <taxon>Arthropoda</taxon>
        <taxon>Hexapoda</taxon>
        <taxon>Insecta</taxon>
        <taxon>Pterygota</taxon>
        <taxon>Neoptera</taxon>
        <taxon>Endopterygota</taxon>
        <taxon>Diptera</taxon>
        <taxon>Nematocera</taxon>
        <taxon>Culicoidea</taxon>
        <taxon>Culicidae</taxon>
        <taxon>Culicinae</taxon>
        <taxon>Aedini</taxon>
        <taxon>Aedes</taxon>
        <taxon>Stegomyia</taxon>
    </lineage>
</organism>
<dbReference type="AlphaFoldDB" id="A0A6I8TYU4"/>
<dbReference type="PANTHER" id="PTHR21112:SF10">
    <property type="entry name" value="CHEMOSENSORY PROTEIN A 87A"/>
    <property type="match status" value="1"/>
</dbReference>
<sequence length="185" mass="21601">MIRWIRKIILLTALVGLVSTEEEQNYEMHFDGMETIDGSENYFHYNYTLDKKSETAFSVSGFITQLVTLDNGYKLQFKLSRAPLDSPDQYEVMLGLEKPLCEYMASIYKLYLYESLKDISNFPHYDQCPLEPTEYWFKDYSFDGDEYKSFLKDGHYKIEMYLIKGDEMVAGGLSKMRVEPAGSNQ</sequence>
<reference evidence="1 2" key="1">
    <citation type="submission" date="2017-06" db="EMBL/GenBank/DDBJ databases">
        <title>Aedes aegypti genome working group (AGWG) sequencing and assembly.</title>
        <authorList>
            <consortium name="Aedes aegypti Genome Working Group (AGWG)"/>
            <person name="Matthews B.J."/>
        </authorList>
    </citation>
    <scope>NUCLEOTIDE SEQUENCE [LARGE SCALE GENOMIC DNA]</scope>
    <source>
        <strain evidence="1 2">LVP_AGWG</strain>
    </source>
</reference>
<dbReference type="OrthoDB" id="7911967at2759"/>
<protein>
    <submittedName>
        <fullName evidence="1">Uncharacterized protein</fullName>
    </submittedName>
</protein>
<proteinExistence type="predicted"/>
<reference evidence="1" key="2">
    <citation type="submission" date="2020-05" db="UniProtKB">
        <authorList>
            <consortium name="EnsemblMetazoa"/>
        </authorList>
    </citation>
    <scope>IDENTIFICATION</scope>
    <source>
        <strain evidence="1">LVP_AGWG</strain>
    </source>
</reference>
<dbReference type="EnsemblMetazoa" id="AAEL020368-RA">
    <property type="protein sequence ID" value="AAEL020368-PA"/>
    <property type="gene ID" value="AAEL020368"/>
</dbReference>
<gene>
    <name evidence="1" type="primary">110674220</name>
</gene>
<dbReference type="InParanoid" id="A0A6I8TYU4"/>
<dbReference type="FunCoup" id="A0A6I8TYU4">
    <property type="interactions" value="58"/>
</dbReference>
<keyword evidence="2" id="KW-1185">Reference proteome</keyword>
<evidence type="ECO:0000313" key="2">
    <source>
        <dbReference type="Proteomes" id="UP000008820"/>
    </source>
</evidence>
<evidence type="ECO:0000313" key="1">
    <source>
        <dbReference type="EnsemblMetazoa" id="AAEL020368-PA"/>
    </source>
</evidence>